<accession>A0A2G9TIK3</accession>
<evidence type="ECO:0000256" key="1">
    <source>
        <dbReference type="ARBA" id="ARBA00022670"/>
    </source>
</evidence>
<evidence type="ECO:0000256" key="3">
    <source>
        <dbReference type="ARBA" id="ARBA00022801"/>
    </source>
</evidence>
<dbReference type="EMBL" id="KZ363896">
    <property type="protein sequence ID" value="PIO57775.1"/>
    <property type="molecule type" value="Genomic_DNA"/>
</dbReference>
<dbReference type="PROSITE" id="PS51864">
    <property type="entry name" value="ASTACIN"/>
    <property type="match status" value="1"/>
</dbReference>
<evidence type="ECO:0000313" key="9">
    <source>
        <dbReference type="Proteomes" id="UP000230423"/>
    </source>
</evidence>
<keyword evidence="5" id="KW-0482">Metalloprotease</keyword>
<name>A0A2G9TIK3_TELCI</name>
<dbReference type="PROSITE" id="PS01186">
    <property type="entry name" value="EGF_2"/>
    <property type="match status" value="1"/>
</dbReference>
<evidence type="ECO:0000256" key="6">
    <source>
        <dbReference type="PROSITE-ProRule" id="PRU01211"/>
    </source>
</evidence>
<keyword evidence="2" id="KW-0479">Metal-binding</keyword>
<sequence length="125" mass="14268">MFSFINKKAEEAGGFTMVPKDFNYLETLGSRVIGFYDLLMMNMYYNCTDVCKDAPTRCHSGGFAHPRDCSKCICPSGYGGRFCRKRPPGCGRTLRAKKEWETLEDPLNSTEVEGDGYTRCTYWIR</sequence>
<keyword evidence="9" id="KW-1185">Reference proteome</keyword>
<dbReference type="PANTHER" id="PTHR10127:SF780">
    <property type="entry name" value="METALLOENDOPEPTIDASE"/>
    <property type="match status" value="1"/>
</dbReference>
<feature type="non-terminal residue" evidence="8">
    <location>
        <position position="125"/>
    </location>
</feature>
<dbReference type="Proteomes" id="UP000230423">
    <property type="component" value="Unassembled WGS sequence"/>
</dbReference>
<evidence type="ECO:0000259" key="7">
    <source>
        <dbReference type="PROSITE" id="PS51864"/>
    </source>
</evidence>
<proteinExistence type="predicted"/>
<dbReference type="GO" id="GO:0006508">
    <property type="term" value="P:proteolysis"/>
    <property type="evidence" value="ECO:0007669"/>
    <property type="project" value="UniProtKB-KW"/>
</dbReference>
<keyword evidence="3" id="KW-0378">Hydrolase</keyword>
<evidence type="ECO:0000256" key="2">
    <source>
        <dbReference type="ARBA" id="ARBA00022723"/>
    </source>
</evidence>
<evidence type="ECO:0000256" key="5">
    <source>
        <dbReference type="ARBA" id="ARBA00023049"/>
    </source>
</evidence>
<organism evidence="8 9">
    <name type="scientific">Teladorsagia circumcincta</name>
    <name type="common">Brown stomach worm</name>
    <name type="synonym">Ostertagia circumcincta</name>
    <dbReference type="NCBI Taxonomy" id="45464"/>
    <lineage>
        <taxon>Eukaryota</taxon>
        <taxon>Metazoa</taxon>
        <taxon>Ecdysozoa</taxon>
        <taxon>Nematoda</taxon>
        <taxon>Chromadorea</taxon>
        <taxon>Rhabditida</taxon>
        <taxon>Rhabditina</taxon>
        <taxon>Rhabditomorpha</taxon>
        <taxon>Strongyloidea</taxon>
        <taxon>Trichostrongylidae</taxon>
        <taxon>Teladorsagia</taxon>
    </lineage>
</organism>
<gene>
    <name evidence="8" type="ORF">TELCIR_20805</name>
</gene>
<comment type="caution">
    <text evidence="6">Lacks conserved residue(s) required for the propagation of feature annotation.</text>
</comment>
<evidence type="ECO:0000256" key="4">
    <source>
        <dbReference type="ARBA" id="ARBA00022833"/>
    </source>
</evidence>
<keyword evidence="1" id="KW-0645">Protease</keyword>
<dbReference type="OrthoDB" id="5776712at2759"/>
<dbReference type="GO" id="GO:0046872">
    <property type="term" value="F:metal ion binding"/>
    <property type="evidence" value="ECO:0007669"/>
    <property type="project" value="UniProtKB-KW"/>
</dbReference>
<dbReference type="PANTHER" id="PTHR10127">
    <property type="entry name" value="DISCOIDIN, CUB, EGF, LAMININ , AND ZINC METALLOPROTEASE DOMAIN CONTAINING"/>
    <property type="match status" value="1"/>
</dbReference>
<dbReference type="GO" id="GO:0004222">
    <property type="term" value="F:metalloendopeptidase activity"/>
    <property type="evidence" value="ECO:0007669"/>
    <property type="project" value="InterPro"/>
</dbReference>
<keyword evidence="4" id="KW-0862">Zinc</keyword>
<dbReference type="InterPro" id="IPR001506">
    <property type="entry name" value="Peptidase_M12A"/>
</dbReference>
<reference evidence="8 9" key="1">
    <citation type="submission" date="2015-09" db="EMBL/GenBank/DDBJ databases">
        <title>Draft genome of the parasitic nematode Teladorsagia circumcincta isolate WARC Sus (inbred).</title>
        <authorList>
            <person name="Mitreva M."/>
        </authorList>
    </citation>
    <scope>NUCLEOTIDE SEQUENCE [LARGE SCALE GENOMIC DNA]</scope>
    <source>
        <strain evidence="8 9">S</strain>
    </source>
</reference>
<protein>
    <recommendedName>
        <fullName evidence="7">Peptidase M12A domain-containing protein</fullName>
    </recommendedName>
</protein>
<feature type="domain" description="Peptidase M12A" evidence="7">
    <location>
        <begin position="1"/>
        <end position="48"/>
    </location>
</feature>
<evidence type="ECO:0000313" key="8">
    <source>
        <dbReference type="EMBL" id="PIO57775.1"/>
    </source>
</evidence>
<dbReference type="InterPro" id="IPR000742">
    <property type="entry name" value="EGF"/>
</dbReference>
<dbReference type="AlphaFoldDB" id="A0A2G9TIK3"/>